<dbReference type="EMBL" id="MWPQ01000040">
    <property type="protein sequence ID" value="OPH82947.1"/>
    <property type="molecule type" value="Genomic_DNA"/>
</dbReference>
<protein>
    <submittedName>
        <fullName evidence="7">Flagellar motor protein MotB</fullName>
    </submittedName>
</protein>
<dbReference type="GO" id="GO:0009279">
    <property type="term" value="C:cell outer membrane"/>
    <property type="evidence" value="ECO:0007669"/>
    <property type="project" value="UniProtKB-SubCell"/>
</dbReference>
<keyword evidence="7" id="KW-0969">Cilium</keyword>
<keyword evidence="7" id="KW-0282">Flagellum</keyword>
<proteinExistence type="predicted"/>
<evidence type="ECO:0000256" key="1">
    <source>
        <dbReference type="ARBA" id="ARBA00004442"/>
    </source>
</evidence>
<dbReference type="PRINTS" id="PR01021">
    <property type="entry name" value="OMPADOMAIN"/>
</dbReference>
<dbReference type="Proteomes" id="UP000189940">
    <property type="component" value="Unassembled WGS sequence"/>
</dbReference>
<dbReference type="AlphaFoldDB" id="A0A1V4HYA5"/>
<dbReference type="InterPro" id="IPR032608">
    <property type="entry name" value="DUF4892"/>
</dbReference>
<dbReference type="SUPFAM" id="SSF103088">
    <property type="entry name" value="OmpA-like"/>
    <property type="match status" value="1"/>
</dbReference>
<evidence type="ECO:0000256" key="5">
    <source>
        <dbReference type="SAM" id="SignalP"/>
    </source>
</evidence>
<dbReference type="CDD" id="cd07185">
    <property type="entry name" value="OmpA_C-like"/>
    <property type="match status" value="1"/>
</dbReference>
<comment type="subcellular location">
    <subcellularLocation>
        <location evidence="1">Cell outer membrane</location>
    </subcellularLocation>
</comment>
<evidence type="ECO:0000259" key="6">
    <source>
        <dbReference type="PROSITE" id="PS51123"/>
    </source>
</evidence>
<dbReference type="InterPro" id="IPR006665">
    <property type="entry name" value="OmpA-like"/>
</dbReference>
<keyword evidence="8" id="KW-1185">Reference proteome</keyword>
<dbReference type="OrthoDB" id="9814546at2"/>
<dbReference type="STRING" id="29421.B2M20_10560"/>
<dbReference type="InterPro" id="IPR050330">
    <property type="entry name" value="Bact_OuterMem_StrucFunc"/>
</dbReference>
<feature type="domain" description="OmpA-like" evidence="6">
    <location>
        <begin position="204"/>
        <end position="321"/>
    </location>
</feature>
<reference evidence="7 8" key="1">
    <citation type="submission" date="2017-02" db="EMBL/GenBank/DDBJ databases">
        <title>Genome sequence of the nitrite-oxidizing bacterium Nitrobacter vulgaris strain Ab1.</title>
        <authorList>
            <person name="Mellbye B.L."/>
            <person name="Davis E.W."/>
            <person name="Spieck E."/>
            <person name="Chang J.H."/>
            <person name="Bottomley P.J."/>
            <person name="Sayavedra-Soto L.A."/>
        </authorList>
    </citation>
    <scope>NUCLEOTIDE SEQUENCE [LARGE SCALE GENOMIC DNA]</scope>
    <source>
        <strain evidence="7 8">Ab1</strain>
    </source>
</reference>
<sequence length="321" mass="35698">MRTFLMSLGVVLVAASVQAADIKGGKDHPLLPRYDGSEITRYKQEAFTDYKLVTAPVRDHGGKDRNPNSVTPLEGKFTQISYKMPEGRAALEVFRNYEQAIKKAGFETLFTCEREACGGRNFSLAIAGDPLYMLFGDQQADQRYIAARLKRAEGDVYASLYVIMHRSGGGPLKDRALALLEITEVKPMEERMVVVDSSAMQRDIMAQGRVAVHGILFDFDKDTMRSDSKPQIEEIAKLLNEQPNMKVLIVGHTDSKGALDYNRDLSYRRARSIVETLSRDYGVVAARLTPLGVGMASPMATNRTEEGRALNRRVELVDATN</sequence>
<evidence type="ECO:0000313" key="7">
    <source>
        <dbReference type="EMBL" id="OPH82947.1"/>
    </source>
</evidence>
<evidence type="ECO:0000256" key="2">
    <source>
        <dbReference type="ARBA" id="ARBA00023136"/>
    </source>
</evidence>
<keyword evidence="7" id="KW-0966">Cell projection</keyword>
<gene>
    <name evidence="7" type="ORF">B2M20_10560</name>
</gene>
<name>A0A1V4HYA5_NITVU</name>
<feature type="signal peptide" evidence="5">
    <location>
        <begin position="1"/>
        <end position="19"/>
    </location>
</feature>
<evidence type="ECO:0000256" key="4">
    <source>
        <dbReference type="PROSITE-ProRule" id="PRU00473"/>
    </source>
</evidence>
<dbReference type="Gene3D" id="3.30.1330.60">
    <property type="entry name" value="OmpA-like domain"/>
    <property type="match status" value="1"/>
</dbReference>
<feature type="chain" id="PRO_5012934715" evidence="5">
    <location>
        <begin position="20"/>
        <end position="321"/>
    </location>
</feature>
<dbReference type="InterPro" id="IPR036737">
    <property type="entry name" value="OmpA-like_sf"/>
</dbReference>
<dbReference type="Pfam" id="PF16234">
    <property type="entry name" value="DUF4892"/>
    <property type="match status" value="1"/>
</dbReference>
<keyword evidence="2 4" id="KW-0472">Membrane</keyword>
<dbReference type="InterPro" id="IPR006664">
    <property type="entry name" value="OMP_bac"/>
</dbReference>
<keyword evidence="3" id="KW-0998">Cell outer membrane</keyword>
<dbReference type="PROSITE" id="PS51123">
    <property type="entry name" value="OMPA_2"/>
    <property type="match status" value="1"/>
</dbReference>
<dbReference type="RefSeq" id="WP_079446977.1">
    <property type="nucleotide sequence ID" value="NZ_MWPQ01000040.1"/>
</dbReference>
<organism evidence="7 8">
    <name type="scientific">Nitrobacter vulgaris</name>
    <dbReference type="NCBI Taxonomy" id="29421"/>
    <lineage>
        <taxon>Bacteria</taxon>
        <taxon>Pseudomonadati</taxon>
        <taxon>Pseudomonadota</taxon>
        <taxon>Alphaproteobacteria</taxon>
        <taxon>Hyphomicrobiales</taxon>
        <taxon>Nitrobacteraceae</taxon>
        <taxon>Nitrobacter</taxon>
    </lineage>
</organism>
<dbReference type="Pfam" id="PF00691">
    <property type="entry name" value="OmpA"/>
    <property type="match status" value="1"/>
</dbReference>
<dbReference type="PANTHER" id="PTHR30329">
    <property type="entry name" value="STATOR ELEMENT OF FLAGELLAR MOTOR COMPLEX"/>
    <property type="match status" value="1"/>
</dbReference>
<dbReference type="PANTHER" id="PTHR30329:SF21">
    <property type="entry name" value="LIPOPROTEIN YIAD-RELATED"/>
    <property type="match status" value="1"/>
</dbReference>
<comment type="caution">
    <text evidence="7">The sequence shown here is derived from an EMBL/GenBank/DDBJ whole genome shotgun (WGS) entry which is preliminary data.</text>
</comment>
<evidence type="ECO:0000313" key="8">
    <source>
        <dbReference type="Proteomes" id="UP000189940"/>
    </source>
</evidence>
<evidence type="ECO:0000256" key="3">
    <source>
        <dbReference type="ARBA" id="ARBA00023237"/>
    </source>
</evidence>
<keyword evidence="5" id="KW-0732">Signal</keyword>
<accession>A0A1V4HYA5</accession>